<gene>
    <name evidence="5" type="ORF">SAMD00023353_0100110</name>
</gene>
<keyword evidence="6" id="KW-1185">Reference proteome</keyword>
<dbReference type="Pfam" id="PF00172">
    <property type="entry name" value="Zn_clus"/>
    <property type="match status" value="1"/>
</dbReference>
<organism evidence="5">
    <name type="scientific">Rosellinia necatrix</name>
    <name type="common">White root-rot fungus</name>
    <dbReference type="NCBI Taxonomy" id="77044"/>
    <lineage>
        <taxon>Eukaryota</taxon>
        <taxon>Fungi</taxon>
        <taxon>Dikarya</taxon>
        <taxon>Ascomycota</taxon>
        <taxon>Pezizomycotina</taxon>
        <taxon>Sordariomycetes</taxon>
        <taxon>Xylariomycetidae</taxon>
        <taxon>Xylariales</taxon>
        <taxon>Xylariaceae</taxon>
        <taxon>Rosellinia</taxon>
    </lineage>
</organism>
<dbReference type="PROSITE" id="PS00463">
    <property type="entry name" value="ZN2_CY6_FUNGAL_1"/>
    <property type="match status" value="1"/>
</dbReference>
<proteinExistence type="predicted"/>
<dbReference type="AlphaFoldDB" id="A0A1S7UHW8"/>
<protein>
    <submittedName>
        <fullName evidence="5">Putative C6 finger domain-containing protein</fullName>
    </submittedName>
</protein>
<feature type="compositionally biased region" description="Polar residues" evidence="3">
    <location>
        <begin position="195"/>
        <end position="216"/>
    </location>
</feature>
<dbReference type="EMBL" id="DF977446">
    <property type="protein sequence ID" value="GAP82460.1"/>
    <property type="molecule type" value="Genomic_DNA"/>
</dbReference>
<evidence type="ECO:0000256" key="3">
    <source>
        <dbReference type="SAM" id="MobiDB-lite"/>
    </source>
</evidence>
<name>A0A1S7UHW8_ROSNE</name>
<dbReference type="GO" id="GO:0045944">
    <property type="term" value="P:positive regulation of transcription by RNA polymerase II"/>
    <property type="evidence" value="ECO:0007669"/>
    <property type="project" value="TreeGrafter"/>
</dbReference>
<dbReference type="Proteomes" id="UP000054516">
    <property type="component" value="Unassembled WGS sequence"/>
</dbReference>
<evidence type="ECO:0000256" key="1">
    <source>
        <dbReference type="ARBA" id="ARBA00004123"/>
    </source>
</evidence>
<dbReference type="Gene3D" id="4.10.240.10">
    <property type="entry name" value="Zn(2)-C6 fungal-type DNA-binding domain"/>
    <property type="match status" value="1"/>
</dbReference>
<dbReference type="GO" id="GO:0000981">
    <property type="term" value="F:DNA-binding transcription factor activity, RNA polymerase II-specific"/>
    <property type="evidence" value="ECO:0007669"/>
    <property type="project" value="InterPro"/>
</dbReference>
<dbReference type="Pfam" id="PF11951">
    <property type="entry name" value="Fungal_trans_2"/>
    <property type="match status" value="1"/>
</dbReference>
<reference evidence="5" key="1">
    <citation type="submission" date="2016-03" db="EMBL/GenBank/DDBJ databases">
        <title>Draft genome sequence of Rosellinia necatrix.</title>
        <authorList>
            <person name="Kanematsu S."/>
        </authorList>
    </citation>
    <scope>NUCLEOTIDE SEQUENCE [LARGE SCALE GENOMIC DNA]</scope>
    <source>
        <strain evidence="5">W97</strain>
    </source>
</reference>
<dbReference type="InterPro" id="IPR001138">
    <property type="entry name" value="Zn2Cys6_DnaBD"/>
</dbReference>
<dbReference type="PANTHER" id="PTHR37534">
    <property type="entry name" value="TRANSCRIPTIONAL ACTIVATOR PROTEIN UGA3"/>
    <property type="match status" value="1"/>
</dbReference>
<evidence type="ECO:0000259" key="4">
    <source>
        <dbReference type="PROSITE" id="PS50048"/>
    </source>
</evidence>
<dbReference type="GO" id="GO:0000976">
    <property type="term" value="F:transcription cis-regulatory region binding"/>
    <property type="evidence" value="ECO:0007669"/>
    <property type="project" value="TreeGrafter"/>
</dbReference>
<dbReference type="InterPro" id="IPR021858">
    <property type="entry name" value="Fun_TF"/>
</dbReference>
<dbReference type="GO" id="GO:0008270">
    <property type="term" value="F:zinc ion binding"/>
    <property type="evidence" value="ECO:0007669"/>
    <property type="project" value="InterPro"/>
</dbReference>
<feature type="region of interest" description="Disordered" evidence="3">
    <location>
        <begin position="696"/>
        <end position="721"/>
    </location>
</feature>
<accession>A0A1S7UHW8</accession>
<feature type="domain" description="Zn(2)-C6 fungal-type" evidence="4">
    <location>
        <begin position="94"/>
        <end position="124"/>
    </location>
</feature>
<evidence type="ECO:0000313" key="5">
    <source>
        <dbReference type="EMBL" id="GAP82460.1"/>
    </source>
</evidence>
<sequence length="721" mass="81170">MSGFYQLSSSSVVEMGISPNTSLQDIENTHYQPHPPPQIGSHSGPIINQYQGLPYYAGFADPIVFQEQKPQNNRNKKKSTAGIDHVKHRRTRSGCYTCRGRRVKCDEKHPICERCRKGKRDCVYPDPPAVKGAAGGSALKEAASASQEASPDSSLDDVDDSEREPKLESIPDEDEAVEPSPQYSQAKWSYRERTVSTLSLPKIGNRQNSESPSLEGTKSSSPSVSTGTSVSFSTTIQTPDATLQPNTINPEWAHLQKDLQYYLGYFCETITHFSYGAPNDPDNFFRSTLPSIAVQEGNDALLYALVGFSAYHCTLQHPHGRIEDFLKYYNKSVTLLLSSLKRGDSQDLPKLLAILQLATIEEYLGDWVNLSGHQTAALQILKQLFTPETIVQSSISAILTWYVRFDVFVAMMGAFETALPREWFVSAVEGSEERVKNDPDDLAWRIEVQATTLRLISMDMSLLYARSAKGDISADAFAEEYNHISTRMSEWRDGLDPAITDSSYLVTDFQHKQPLTDDDVVDPYKPGSLFKFPLFSTTILLMEWHSIFIMHRSRQEGYALQQEPSDELRRLSLSACEMFETIRLWPETPTGATITVQACLAIACLFIPRDQKYHMWIRRRYASLEASGYIFPMAMRSRMAELFRDPSCSQWWLPHDEGLFPILRNIRAFADARNGNRVTQQAEALREISAIFSNMRIDSDDSPSPREPVGAGKGKNVQRRS</sequence>
<dbReference type="InterPro" id="IPR036864">
    <property type="entry name" value="Zn2-C6_fun-type_DNA-bd_sf"/>
</dbReference>
<dbReference type="PANTHER" id="PTHR37534:SF10">
    <property type="entry name" value="ZN(II)2CYS6 TRANSCRIPTION FACTOR (EUROFUNG)"/>
    <property type="match status" value="1"/>
</dbReference>
<dbReference type="PROSITE" id="PS50048">
    <property type="entry name" value="ZN2_CY6_FUNGAL_2"/>
    <property type="match status" value="1"/>
</dbReference>
<dbReference type="GO" id="GO:0005634">
    <property type="term" value="C:nucleus"/>
    <property type="evidence" value="ECO:0007669"/>
    <property type="project" value="UniProtKB-SubCell"/>
</dbReference>
<dbReference type="SUPFAM" id="SSF57701">
    <property type="entry name" value="Zn2/Cys6 DNA-binding domain"/>
    <property type="match status" value="1"/>
</dbReference>
<dbReference type="SMART" id="SM00066">
    <property type="entry name" value="GAL4"/>
    <property type="match status" value="1"/>
</dbReference>
<comment type="subcellular location">
    <subcellularLocation>
        <location evidence="1">Nucleus</location>
    </subcellularLocation>
</comment>
<feature type="region of interest" description="Disordered" evidence="3">
    <location>
        <begin position="131"/>
        <end position="244"/>
    </location>
</feature>
<dbReference type="OrthoDB" id="5278208at2759"/>
<dbReference type="OMA" id="HWWLPND"/>
<evidence type="ECO:0000313" key="6">
    <source>
        <dbReference type="Proteomes" id="UP000054516"/>
    </source>
</evidence>
<dbReference type="CDD" id="cd00067">
    <property type="entry name" value="GAL4"/>
    <property type="match status" value="1"/>
</dbReference>
<evidence type="ECO:0000256" key="2">
    <source>
        <dbReference type="ARBA" id="ARBA00023242"/>
    </source>
</evidence>
<dbReference type="STRING" id="77044.A0A1S7UHW8"/>
<keyword evidence="2" id="KW-0539">Nucleus</keyword>
<feature type="compositionally biased region" description="Low complexity" evidence="3">
    <location>
        <begin position="217"/>
        <end position="235"/>
    </location>
</feature>